<dbReference type="AlphaFoldDB" id="J0PH62"/>
<gene>
    <name evidence="1" type="ORF">HPHPP2_1303</name>
</gene>
<reference evidence="1 2" key="1">
    <citation type="journal article" date="2013" name="Pathog. Dis.">
        <title>Genome sequences of 65 Helicobacter pylori strains isolated from asymptomatic individuals and patients with gastric cancer, peptic ulcer disease, or gastritis.</title>
        <authorList>
            <person name="Blanchard T.G."/>
            <person name="Czinn S.J."/>
            <person name="Correa P."/>
            <person name="Nakazawa T."/>
            <person name="Keelan M."/>
            <person name="Morningstar L."/>
            <person name="Santana-Cruz I."/>
            <person name="Maroo A."/>
            <person name="McCracken C."/>
            <person name="Shefchek K."/>
            <person name="Daugherty S."/>
            <person name="Song Y."/>
            <person name="Fraser C.M."/>
            <person name="Fricke W.F."/>
        </authorList>
    </citation>
    <scope>NUCLEOTIDE SEQUENCE [LARGE SCALE GENOMIC DNA]</scope>
    <source>
        <strain evidence="1 2">Hp P-2</strain>
    </source>
</reference>
<dbReference type="Proteomes" id="UP000004326">
    <property type="component" value="Unassembled WGS sequence"/>
</dbReference>
<sequence>MICLTLSSKSVYSTLKACGKDTTFFKYFSKKVATQYE</sequence>
<evidence type="ECO:0000313" key="1">
    <source>
        <dbReference type="EMBL" id="EJB97957.1"/>
    </source>
</evidence>
<accession>J0PH62</accession>
<proteinExistence type="predicted"/>
<organism evidence="1 2">
    <name type="scientific">Helicobacter pylori Hp P-2</name>
    <dbReference type="NCBI Taxonomy" id="992073"/>
    <lineage>
        <taxon>Bacteria</taxon>
        <taxon>Pseudomonadati</taxon>
        <taxon>Campylobacterota</taxon>
        <taxon>Epsilonproteobacteria</taxon>
        <taxon>Campylobacterales</taxon>
        <taxon>Helicobacteraceae</taxon>
        <taxon>Helicobacter</taxon>
    </lineage>
</organism>
<evidence type="ECO:0000313" key="2">
    <source>
        <dbReference type="Proteomes" id="UP000004326"/>
    </source>
</evidence>
<dbReference type="EMBL" id="AKPJ01000004">
    <property type="protein sequence ID" value="EJB97957.1"/>
    <property type="molecule type" value="Genomic_DNA"/>
</dbReference>
<name>J0PH62_HELPX</name>
<comment type="caution">
    <text evidence="1">The sequence shown here is derived from an EMBL/GenBank/DDBJ whole genome shotgun (WGS) entry which is preliminary data.</text>
</comment>
<protein>
    <submittedName>
        <fullName evidence="1">Uncharacterized protein</fullName>
    </submittedName>
</protein>